<dbReference type="InterPro" id="IPR036638">
    <property type="entry name" value="HLH_DNA-bd_sf"/>
</dbReference>
<dbReference type="InterPro" id="IPR011598">
    <property type="entry name" value="bHLH_dom"/>
</dbReference>
<name>A0ABQ8HFX8_9ROSI</name>
<dbReference type="PANTHER" id="PTHR13935">
    <property type="entry name" value="ACHAETE-SCUTE TRANSCRIPTION FACTOR-RELATED"/>
    <property type="match status" value="1"/>
</dbReference>
<dbReference type="CDD" id="cd18914">
    <property type="entry name" value="bHLH_AtORG2_like"/>
    <property type="match status" value="1"/>
</dbReference>
<evidence type="ECO:0000313" key="8">
    <source>
        <dbReference type="EMBL" id="KAH7557527.1"/>
    </source>
</evidence>
<feature type="region of interest" description="Disordered" evidence="6">
    <location>
        <begin position="51"/>
        <end position="86"/>
    </location>
</feature>
<dbReference type="EMBL" id="JAFEMO010000011">
    <property type="protein sequence ID" value="KAH7557527.1"/>
    <property type="molecule type" value="Genomic_DNA"/>
</dbReference>
<evidence type="ECO:0000256" key="6">
    <source>
        <dbReference type="SAM" id="MobiDB-lite"/>
    </source>
</evidence>
<evidence type="ECO:0000256" key="4">
    <source>
        <dbReference type="ARBA" id="ARBA00023163"/>
    </source>
</evidence>
<keyword evidence="9" id="KW-1185">Reference proteome</keyword>
<dbReference type="PROSITE" id="PS50888">
    <property type="entry name" value="BHLH"/>
    <property type="match status" value="1"/>
</dbReference>
<feature type="region of interest" description="Disordered" evidence="6">
    <location>
        <begin position="144"/>
        <end position="168"/>
    </location>
</feature>
<evidence type="ECO:0000256" key="3">
    <source>
        <dbReference type="ARBA" id="ARBA00023125"/>
    </source>
</evidence>
<keyword evidence="4" id="KW-0804">Transcription</keyword>
<keyword evidence="3" id="KW-0238">DNA-binding</keyword>
<comment type="caution">
    <text evidence="8">The sequence shown here is derived from an EMBL/GenBank/DDBJ whole genome shotgun (WGS) entry which is preliminary data.</text>
</comment>
<dbReference type="Pfam" id="PF00010">
    <property type="entry name" value="HLH"/>
    <property type="match status" value="1"/>
</dbReference>
<evidence type="ECO:0000259" key="7">
    <source>
        <dbReference type="PROSITE" id="PS50888"/>
    </source>
</evidence>
<organism evidence="8 9">
    <name type="scientific">Xanthoceras sorbifolium</name>
    <dbReference type="NCBI Taxonomy" id="99658"/>
    <lineage>
        <taxon>Eukaryota</taxon>
        <taxon>Viridiplantae</taxon>
        <taxon>Streptophyta</taxon>
        <taxon>Embryophyta</taxon>
        <taxon>Tracheophyta</taxon>
        <taxon>Spermatophyta</taxon>
        <taxon>Magnoliopsida</taxon>
        <taxon>eudicotyledons</taxon>
        <taxon>Gunneridae</taxon>
        <taxon>Pentapetalae</taxon>
        <taxon>rosids</taxon>
        <taxon>malvids</taxon>
        <taxon>Sapindales</taxon>
        <taxon>Sapindaceae</taxon>
        <taxon>Xanthoceroideae</taxon>
        <taxon>Xanthoceras</taxon>
    </lineage>
</organism>
<sequence length="260" mass="29312">MFSRFSLHQSSELVFQPISSSLYEENIILAGPNLTSSAHYSSMDDHAANNLINNSSDRNSQWRKKLRVSDRSENTSDDANKKMIAHKDIEKQRRQEMATLHASLRSLLPLEYIKGKRSMSDHMNGAVYYINDLKNKIKELSDRRDELKRLSNSSGSGGRQDSGSRSEPASCVMIHPCLGGLEIVISSSFREQIFLLSTVFEILLKEGLDVVSCLSTKINEKLLLTIHTKVSDLTYIDMSRLHQKLMEVSTPSPSIYQATT</sequence>
<keyword evidence="5" id="KW-0539">Nucleus</keyword>
<dbReference type="InterPro" id="IPR015660">
    <property type="entry name" value="MASH1/Ascl1a-like"/>
</dbReference>
<comment type="subcellular location">
    <subcellularLocation>
        <location evidence="1">Nucleus</location>
    </subcellularLocation>
</comment>
<evidence type="ECO:0000256" key="1">
    <source>
        <dbReference type="ARBA" id="ARBA00004123"/>
    </source>
</evidence>
<dbReference type="SUPFAM" id="SSF47459">
    <property type="entry name" value="HLH, helix-loop-helix DNA-binding domain"/>
    <property type="match status" value="1"/>
</dbReference>
<evidence type="ECO:0000313" key="9">
    <source>
        <dbReference type="Proteomes" id="UP000827721"/>
    </source>
</evidence>
<dbReference type="Gene3D" id="4.10.280.10">
    <property type="entry name" value="Helix-loop-helix DNA-binding domain"/>
    <property type="match status" value="1"/>
</dbReference>
<proteinExistence type="predicted"/>
<dbReference type="Proteomes" id="UP000827721">
    <property type="component" value="Unassembled WGS sequence"/>
</dbReference>
<dbReference type="PANTHER" id="PTHR13935:SF106">
    <property type="entry name" value="ACHAETE-SCUTE COMPLEX PROTEIN T5-RELATED"/>
    <property type="match status" value="1"/>
</dbReference>
<evidence type="ECO:0000256" key="5">
    <source>
        <dbReference type="ARBA" id="ARBA00023242"/>
    </source>
</evidence>
<gene>
    <name evidence="8" type="ORF">JRO89_XS11G0172600</name>
</gene>
<feature type="compositionally biased region" description="Basic and acidic residues" evidence="6">
    <location>
        <begin position="67"/>
        <end position="86"/>
    </location>
</feature>
<accession>A0ABQ8HFX8</accession>
<protein>
    <recommendedName>
        <fullName evidence="7">BHLH domain-containing protein</fullName>
    </recommendedName>
</protein>
<feature type="domain" description="BHLH" evidence="7">
    <location>
        <begin position="81"/>
        <end position="133"/>
    </location>
</feature>
<reference evidence="8 9" key="1">
    <citation type="submission" date="2021-02" db="EMBL/GenBank/DDBJ databases">
        <title>Plant Genome Project.</title>
        <authorList>
            <person name="Zhang R.-G."/>
        </authorList>
    </citation>
    <scope>NUCLEOTIDE SEQUENCE [LARGE SCALE GENOMIC DNA]</scope>
    <source>
        <tissue evidence="8">Leaves</tissue>
    </source>
</reference>
<keyword evidence="2" id="KW-0805">Transcription regulation</keyword>
<evidence type="ECO:0000256" key="2">
    <source>
        <dbReference type="ARBA" id="ARBA00023015"/>
    </source>
</evidence>